<dbReference type="PIRSF" id="PIRSF001589">
    <property type="entry name" value="Asn_synthetase_glu-h"/>
    <property type="match status" value="1"/>
</dbReference>
<keyword evidence="4" id="KW-0547">Nucleotide-binding</keyword>
<dbReference type="SUPFAM" id="SSF56235">
    <property type="entry name" value="N-terminal nucleophile aminohydrolases (Ntn hydrolases)"/>
    <property type="match status" value="1"/>
</dbReference>
<accession>A0ABT0GIG9</accession>
<evidence type="ECO:0000256" key="5">
    <source>
        <dbReference type="ARBA" id="ARBA00022840"/>
    </source>
</evidence>
<evidence type="ECO:0000256" key="3">
    <source>
        <dbReference type="ARBA" id="ARBA00012737"/>
    </source>
</evidence>
<proteinExistence type="inferred from homology"/>
<evidence type="ECO:0000256" key="4">
    <source>
        <dbReference type="ARBA" id="ARBA00022741"/>
    </source>
</evidence>
<dbReference type="PANTHER" id="PTHR43284:SF1">
    <property type="entry name" value="ASPARAGINE SYNTHETASE"/>
    <property type="match status" value="1"/>
</dbReference>
<dbReference type="EC" id="6.3.5.4" evidence="3"/>
<dbReference type="InterPro" id="IPR014729">
    <property type="entry name" value="Rossmann-like_a/b/a_fold"/>
</dbReference>
<dbReference type="Proteomes" id="UP001431449">
    <property type="component" value="Unassembled WGS sequence"/>
</dbReference>
<evidence type="ECO:0000259" key="8">
    <source>
        <dbReference type="PROSITE" id="PS51278"/>
    </source>
</evidence>
<dbReference type="RefSeq" id="WP_248208791.1">
    <property type="nucleotide sequence ID" value="NZ_JALNMH010000007.1"/>
</dbReference>
<evidence type="ECO:0000313" key="10">
    <source>
        <dbReference type="Proteomes" id="UP001431449"/>
    </source>
</evidence>
<dbReference type="Gene3D" id="3.40.50.620">
    <property type="entry name" value="HUPs"/>
    <property type="match status" value="1"/>
</dbReference>
<keyword evidence="9" id="KW-0436">Ligase</keyword>
<dbReference type="Pfam" id="PF13537">
    <property type="entry name" value="GATase_7"/>
    <property type="match status" value="1"/>
</dbReference>
<evidence type="ECO:0000313" key="9">
    <source>
        <dbReference type="EMBL" id="MCK7593984.1"/>
    </source>
</evidence>
<reference evidence="9" key="1">
    <citation type="submission" date="2022-04" db="EMBL/GenBank/DDBJ databases">
        <title>Lysobacter sp. CAU 1642 isolated from sea sand.</title>
        <authorList>
            <person name="Kim W."/>
        </authorList>
    </citation>
    <scope>NUCLEOTIDE SEQUENCE</scope>
    <source>
        <strain evidence="9">CAU 1642</strain>
    </source>
</reference>
<keyword evidence="6" id="KW-0315">Glutamine amidotransferase</keyword>
<dbReference type="InterPro" id="IPR017932">
    <property type="entry name" value="GATase_2_dom"/>
</dbReference>
<comment type="catalytic activity">
    <reaction evidence="7">
        <text>L-aspartate + L-glutamine + ATP + H2O = L-asparagine + L-glutamate + AMP + diphosphate + H(+)</text>
        <dbReference type="Rhea" id="RHEA:12228"/>
        <dbReference type="ChEBI" id="CHEBI:15377"/>
        <dbReference type="ChEBI" id="CHEBI:15378"/>
        <dbReference type="ChEBI" id="CHEBI:29985"/>
        <dbReference type="ChEBI" id="CHEBI:29991"/>
        <dbReference type="ChEBI" id="CHEBI:30616"/>
        <dbReference type="ChEBI" id="CHEBI:33019"/>
        <dbReference type="ChEBI" id="CHEBI:58048"/>
        <dbReference type="ChEBI" id="CHEBI:58359"/>
        <dbReference type="ChEBI" id="CHEBI:456215"/>
        <dbReference type="EC" id="6.3.5.4"/>
    </reaction>
</comment>
<dbReference type="SUPFAM" id="SSF52402">
    <property type="entry name" value="Adenine nucleotide alpha hydrolases-like"/>
    <property type="match status" value="1"/>
</dbReference>
<comment type="similarity">
    <text evidence="2">Belongs to the asparagine synthetase family.</text>
</comment>
<feature type="domain" description="Glutamine amidotransferase type-2" evidence="8">
    <location>
        <begin position="2"/>
        <end position="213"/>
    </location>
</feature>
<dbReference type="InterPro" id="IPR033738">
    <property type="entry name" value="AsnB_N"/>
</dbReference>
<dbReference type="PROSITE" id="PS51278">
    <property type="entry name" value="GATASE_TYPE_2"/>
    <property type="match status" value="1"/>
</dbReference>
<evidence type="ECO:0000256" key="2">
    <source>
        <dbReference type="ARBA" id="ARBA00005752"/>
    </source>
</evidence>
<keyword evidence="10" id="KW-1185">Reference proteome</keyword>
<keyword evidence="5" id="KW-0067">ATP-binding</keyword>
<dbReference type="PANTHER" id="PTHR43284">
    <property type="entry name" value="ASPARAGINE SYNTHETASE (GLUTAMINE-HYDROLYZING)"/>
    <property type="match status" value="1"/>
</dbReference>
<dbReference type="InterPro" id="IPR051786">
    <property type="entry name" value="ASN_synthetase/amidase"/>
</dbReference>
<dbReference type="Gene3D" id="3.60.20.10">
    <property type="entry name" value="Glutamine Phosphoribosylpyrophosphate, subunit 1, domain 1"/>
    <property type="match status" value="1"/>
</dbReference>
<dbReference type="InterPro" id="IPR001962">
    <property type="entry name" value="Asn_synthase"/>
</dbReference>
<evidence type="ECO:0000256" key="1">
    <source>
        <dbReference type="ARBA" id="ARBA00005187"/>
    </source>
</evidence>
<dbReference type="InterPro" id="IPR006426">
    <property type="entry name" value="Asn_synth_AEB"/>
</dbReference>
<dbReference type="GO" id="GO:0004066">
    <property type="term" value="F:asparagine synthase (glutamine-hydrolyzing) activity"/>
    <property type="evidence" value="ECO:0007669"/>
    <property type="project" value="UniProtKB-EC"/>
</dbReference>
<protein>
    <recommendedName>
        <fullName evidence="3">asparagine synthase (glutamine-hydrolyzing)</fullName>
        <ecNumber evidence="3">6.3.5.4</ecNumber>
    </recommendedName>
</protein>
<comment type="pathway">
    <text evidence="1">Amino-acid biosynthesis; L-asparagine biosynthesis; L-asparagine from L-aspartate (L-Gln route): step 1/1.</text>
</comment>
<dbReference type="CDD" id="cd01991">
    <property type="entry name" value="Asn_synthase_B_C"/>
    <property type="match status" value="1"/>
</dbReference>
<sequence>MCGIIGVVGDGRREVPSAEVGEAMNAAIIHRGPDDGGLHRERDALLGMRRLAIIDLAGGHQPMLSDDGRVVLVFNGEIYNFRRLRRELEALGQRFRTDSDSEVILAAYLAWGRDAVQRLEGMFAFAIWDGRERRLLLARDRLGKKPLFVREHDGQLAFASELKSLLALPGFRREVDLGVLPAYFAFGYVPTPRSVFQGVHKLPPGHYAEFDAGGYRQHRYWRPTSTPVFTGSEAEAEERLAGLLHEAVADRLVADVPFGAFLSGGLDSSVVVALMARQMSRPVKTFSIGFREARYSELSDARRVATHLATEHHELVVEPDATAMVERLVWHLDEPFADASALPTYLVSELAAREVKMVLSGDGGDEAFAGYDRYLRLLALERLGALRGPAALALRIGGRLLPGRHGFRLRRIGERLGLGLADRYLSGVALSRPEQTIALIGEAGREGYASLHPLFHRGDVRPLLDRIVEVDLHSYLPDDILVKLDRMSMAASLEGRAPLLDHRVVEFALRLPVGLRVRDGRGKHLLRQVARRWLPAEVLDKPKQGFGIPLDEWFRGPLGGMAADLFASRAFRERGWVHPAAAEDLLARHRGGGENHAESLWQLLCLELWARRFIDGAGGG</sequence>
<comment type="caution">
    <text evidence="9">The sequence shown here is derived from an EMBL/GenBank/DDBJ whole genome shotgun (WGS) entry which is preliminary data.</text>
</comment>
<evidence type="ECO:0000256" key="7">
    <source>
        <dbReference type="ARBA" id="ARBA00048741"/>
    </source>
</evidence>
<dbReference type="InterPro" id="IPR029055">
    <property type="entry name" value="Ntn_hydrolases_N"/>
</dbReference>
<dbReference type="CDD" id="cd00712">
    <property type="entry name" value="AsnB"/>
    <property type="match status" value="1"/>
</dbReference>
<dbReference type="Pfam" id="PF00733">
    <property type="entry name" value="Asn_synthase"/>
    <property type="match status" value="1"/>
</dbReference>
<dbReference type="NCBIfam" id="TIGR01536">
    <property type="entry name" value="asn_synth_AEB"/>
    <property type="match status" value="1"/>
</dbReference>
<dbReference type="EMBL" id="JALNMH010000007">
    <property type="protein sequence ID" value="MCK7593984.1"/>
    <property type="molecule type" value="Genomic_DNA"/>
</dbReference>
<name>A0ABT0GIG9_9GAMM</name>
<evidence type="ECO:0000256" key="6">
    <source>
        <dbReference type="ARBA" id="ARBA00022962"/>
    </source>
</evidence>
<organism evidence="9 10">
    <name type="scientific">Pseudomarimonas salicorniae</name>
    <dbReference type="NCBI Taxonomy" id="2933270"/>
    <lineage>
        <taxon>Bacteria</taxon>
        <taxon>Pseudomonadati</taxon>
        <taxon>Pseudomonadota</taxon>
        <taxon>Gammaproteobacteria</taxon>
        <taxon>Lysobacterales</taxon>
        <taxon>Lysobacteraceae</taxon>
        <taxon>Pseudomarimonas</taxon>
    </lineage>
</organism>
<gene>
    <name evidence="9" type="primary">asnB</name>
    <name evidence="9" type="ORF">M0G41_09900</name>
</gene>